<dbReference type="RefSeq" id="WP_103200477.1">
    <property type="nucleotide sequence ID" value="NZ_PDGH01000101.1"/>
</dbReference>
<dbReference type="AlphaFoldDB" id="A0A2S3R1H2"/>
<evidence type="ECO:0000313" key="1">
    <source>
        <dbReference type="EMBL" id="POB46945.1"/>
    </source>
</evidence>
<organism evidence="1 2">
    <name type="scientific">Vibrio vulnificus</name>
    <dbReference type="NCBI Taxonomy" id="672"/>
    <lineage>
        <taxon>Bacteria</taxon>
        <taxon>Pseudomonadati</taxon>
        <taxon>Pseudomonadota</taxon>
        <taxon>Gammaproteobacteria</taxon>
        <taxon>Vibrionales</taxon>
        <taxon>Vibrionaceae</taxon>
        <taxon>Vibrio</taxon>
    </lineage>
</organism>
<sequence>MEININNLKHWQKVEDGEIAGYFVQSMVGIQLNGTAMALVAKEAEAERIQLKKLGHKVAIIQPKGYYSSFVESKDKIIEFGREDDLGLLEYLVDSDPQTQSNHVKA</sequence>
<comment type="caution">
    <text evidence="1">The sequence shown here is derived from an EMBL/GenBank/DDBJ whole genome shotgun (WGS) entry which is preliminary data.</text>
</comment>
<reference evidence="1 2" key="1">
    <citation type="journal article" date="2018" name="Front. Microbiol.">
        <title>Phylogeny of Vibrio vulnificus from the Analysis of the Core-Genome: Implications for Intra-Species Taxonomy.</title>
        <authorList>
            <person name="Roig F.J."/>
            <person name="Gonzalez-Candelas F."/>
            <person name="Sanjuan E."/>
            <person name="Fouz B."/>
            <person name="Feil E.J."/>
            <person name="Llorens C."/>
            <person name="Baker-Austin C."/>
            <person name="Oliver J.D."/>
            <person name="Danin-Poleg Y."/>
            <person name="Gibas C.J."/>
            <person name="Kashi Y."/>
            <person name="Gulig P.A."/>
            <person name="Morrison S.S."/>
            <person name="Amaro C."/>
        </authorList>
    </citation>
    <scope>NUCLEOTIDE SEQUENCE [LARGE SCALE GENOMIC DNA]</scope>
    <source>
        <strain evidence="1 2">CECT4608</strain>
    </source>
</reference>
<proteinExistence type="predicted"/>
<gene>
    <name evidence="1" type="ORF">CRN52_12775</name>
</gene>
<accession>A0A2S3R1H2</accession>
<evidence type="ECO:0000313" key="2">
    <source>
        <dbReference type="Proteomes" id="UP000237466"/>
    </source>
</evidence>
<dbReference type="Proteomes" id="UP000237466">
    <property type="component" value="Unassembled WGS sequence"/>
</dbReference>
<protein>
    <submittedName>
        <fullName evidence="1">Uncharacterized protein</fullName>
    </submittedName>
</protein>
<dbReference type="EMBL" id="PDGH01000101">
    <property type="protein sequence ID" value="POB46945.1"/>
    <property type="molecule type" value="Genomic_DNA"/>
</dbReference>
<name>A0A2S3R1H2_VIBVL</name>